<comment type="catalytic activity">
    <reaction evidence="13">
        <text>L-seryl-[protein] + ATP = O-phospho-L-seryl-[protein] + ADP + H(+)</text>
        <dbReference type="Rhea" id="RHEA:17989"/>
        <dbReference type="Rhea" id="RHEA-COMP:9863"/>
        <dbReference type="Rhea" id="RHEA-COMP:11604"/>
        <dbReference type="ChEBI" id="CHEBI:15378"/>
        <dbReference type="ChEBI" id="CHEBI:29999"/>
        <dbReference type="ChEBI" id="CHEBI:30616"/>
        <dbReference type="ChEBI" id="CHEBI:83421"/>
        <dbReference type="ChEBI" id="CHEBI:456216"/>
        <dbReference type="EC" id="2.7.11.1"/>
    </reaction>
</comment>
<dbReference type="OMA" id="MFDMESA"/>
<keyword evidence="10" id="KW-0067">ATP-binding</keyword>
<keyword evidence="15" id="KW-1185">Reference proteome</keyword>
<reference evidence="14" key="2">
    <citation type="submission" date="2025-09" db="UniProtKB">
        <authorList>
            <consortium name="Ensembl"/>
        </authorList>
    </citation>
    <scope>IDENTIFICATION</scope>
</reference>
<evidence type="ECO:0000256" key="4">
    <source>
        <dbReference type="ARBA" id="ARBA00022490"/>
    </source>
</evidence>
<evidence type="ECO:0000256" key="6">
    <source>
        <dbReference type="ARBA" id="ARBA00022679"/>
    </source>
</evidence>
<organism evidence="14 15">
    <name type="scientific">Crocodylus porosus</name>
    <name type="common">Saltwater crocodile</name>
    <name type="synonym">Estuarine crocodile</name>
    <dbReference type="NCBI Taxonomy" id="8502"/>
    <lineage>
        <taxon>Eukaryota</taxon>
        <taxon>Metazoa</taxon>
        <taxon>Chordata</taxon>
        <taxon>Craniata</taxon>
        <taxon>Vertebrata</taxon>
        <taxon>Euteleostomi</taxon>
        <taxon>Archelosauria</taxon>
        <taxon>Archosauria</taxon>
        <taxon>Crocodylia</taxon>
        <taxon>Longirostres</taxon>
        <taxon>Crocodylidae</taxon>
        <taxon>Crocodylus</taxon>
    </lineage>
</organism>
<keyword evidence="7" id="KW-0547">Nucleotide-binding</keyword>
<reference evidence="14" key="1">
    <citation type="submission" date="2025-08" db="UniProtKB">
        <authorList>
            <consortium name="Ensembl"/>
        </authorList>
    </citation>
    <scope>IDENTIFICATION</scope>
</reference>
<dbReference type="GO" id="GO:0005524">
    <property type="term" value="F:ATP binding"/>
    <property type="evidence" value="ECO:0007669"/>
    <property type="project" value="UniProtKB-KW"/>
</dbReference>
<keyword evidence="6" id="KW-0808">Transferase</keyword>
<dbReference type="GO" id="GO:0005737">
    <property type="term" value="C:cytoplasm"/>
    <property type="evidence" value="ECO:0007669"/>
    <property type="project" value="UniProtKB-SubCell"/>
</dbReference>
<keyword evidence="11" id="KW-0234">DNA repair</keyword>
<dbReference type="PANTHER" id="PTHR47167">
    <property type="entry name" value="SERINE/THREONINE-PROTEIN KINASE TAO1-LIKE PROTEIN"/>
    <property type="match status" value="1"/>
</dbReference>
<dbReference type="GO" id="GO:0006281">
    <property type="term" value="P:DNA repair"/>
    <property type="evidence" value="ECO:0007669"/>
    <property type="project" value="UniProtKB-KW"/>
</dbReference>
<evidence type="ECO:0000256" key="2">
    <source>
        <dbReference type="ARBA" id="ARBA00008874"/>
    </source>
</evidence>
<dbReference type="GO" id="GO:0004674">
    <property type="term" value="F:protein serine/threonine kinase activity"/>
    <property type="evidence" value="ECO:0007669"/>
    <property type="project" value="UniProtKB-KW"/>
</dbReference>
<evidence type="ECO:0000256" key="3">
    <source>
        <dbReference type="ARBA" id="ARBA00012513"/>
    </source>
</evidence>
<evidence type="ECO:0000256" key="10">
    <source>
        <dbReference type="ARBA" id="ARBA00022840"/>
    </source>
</evidence>
<evidence type="ECO:0000256" key="1">
    <source>
        <dbReference type="ARBA" id="ARBA00004496"/>
    </source>
</evidence>
<dbReference type="Proteomes" id="UP000594220">
    <property type="component" value="Unplaced"/>
</dbReference>
<evidence type="ECO:0000256" key="7">
    <source>
        <dbReference type="ARBA" id="ARBA00022741"/>
    </source>
</evidence>
<dbReference type="Ensembl" id="ENSCPRT00005016441.1">
    <property type="protein sequence ID" value="ENSCPRP00005014008.1"/>
    <property type="gene ID" value="ENSCPRG00005009858.1"/>
</dbReference>
<evidence type="ECO:0000256" key="9">
    <source>
        <dbReference type="ARBA" id="ARBA00022777"/>
    </source>
</evidence>
<evidence type="ECO:0000256" key="11">
    <source>
        <dbReference type="ARBA" id="ARBA00023204"/>
    </source>
</evidence>
<protein>
    <recommendedName>
        <fullName evidence="3">non-specific serine/threonine protein kinase</fullName>
        <ecNumber evidence="3">2.7.11.1</ecNumber>
    </recommendedName>
</protein>
<dbReference type="GO" id="GO:0051493">
    <property type="term" value="P:regulation of cytoskeleton organization"/>
    <property type="evidence" value="ECO:0007669"/>
    <property type="project" value="TreeGrafter"/>
</dbReference>
<dbReference type="PANTHER" id="PTHR47167:SF8">
    <property type="entry name" value="SERINE_THREONINE-PROTEIN KINASE TAO1"/>
    <property type="match status" value="1"/>
</dbReference>
<accession>A0A7M4ETY3</accession>
<comment type="similarity">
    <text evidence="2">Belongs to the protein kinase superfamily. STE Ser/Thr protein kinase family. STE20 subfamily.</text>
</comment>
<dbReference type="AlphaFoldDB" id="A0A7M4ETY3"/>
<name>A0A7M4ETY3_CROPO</name>
<comment type="catalytic activity">
    <reaction evidence="12">
        <text>L-threonyl-[protein] + ATP = O-phospho-L-threonyl-[protein] + ADP + H(+)</text>
        <dbReference type="Rhea" id="RHEA:46608"/>
        <dbReference type="Rhea" id="RHEA-COMP:11060"/>
        <dbReference type="Rhea" id="RHEA-COMP:11605"/>
        <dbReference type="ChEBI" id="CHEBI:15378"/>
        <dbReference type="ChEBI" id="CHEBI:30013"/>
        <dbReference type="ChEBI" id="CHEBI:30616"/>
        <dbReference type="ChEBI" id="CHEBI:61977"/>
        <dbReference type="ChEBI" id="CHEBI:456216"/>
        <dbReference type="EC" id="2.7.11.1"/>
    </reaction>
</comment>
<evidence type="ECO:0000256" key="5">
    <source>
        <dbReference type="ARBA" id="ARBA00022527"/>
    </source>
</evidence>
<proteinExistence type="inferred from homology"/>
<dbReference type="EC" id="2.7.11.1" evidence="3"/>
<evidence type="ECO:0000313" key="14">
    <source>
        <dbReference type="Ensembl" id="ENSCPRP00005014008.1"/>
    </source>
</evidence>
<dbReference type="GeneTree" id="ENSGT00940000155796"/>
<comment type="subcellular location">
    <subcellularLocation>
        <location evidence="1">Cytoplasm</location>
    </subcellularLocation>
</comment>
<keyword evidence="8" id="KW-0227">DNA damage</keyword>
<sequence>MKLLNMYQSKIKMQAEAQHDQELCELEQRVSLCRALLEQKLGKEMPVLQECTKQIWSLLEQQAHEIKAFDLESIWEGFILDWDYR</sequence>
<evidence type="ECO:0000256" key="13">
    <source>
        <dbReference type="ARBA" id="ARBA00048679"/>
    </source>
</evidence>
<keyword evidence="5" id="KW-0723">Serine/threonine-protein kinase</keyword>
<dbReference type="InterPro" id="IPR051234">
    <property type="entry name" value="TAO_STE20_kinase"/>
</dbReference>
<evidence type="ECO:0000256" key="12">
    <source>
        <dbReference type="ARBA" id="ARBA00047899"/>
    </source>
</evidence>
<evidence type="ECO:0000256" key="8">
    <source>
        <dbReference type="ARBA" id="ARBA00022763"/>
    </source>
</evidence>
<keyword evidence="4" id="KW-0963">Cytoplasm</keyword>
<evidence type="ECO:0000313" key="15">
    <source>
        <dbReference type="Proteomes" id="UP000594220"/>
    </source>
</evidence>
<keyword evidence="9" id="KW-0418">Kinase</keyword>